<reference evidence="2" key="1">
    <citation type="submission" date="2015-07" db="EMBL/GenBank/DDBJ databases">
        <title>Adaptation to a free-living lifestyle via gene acquisitions in the diplomonad Trepomonas sp. PC1.</title>
        <authorList>
            <person name="Xu F."/>
            <person name="Jerlstrom-Hultqvist J."/>
            <person name="Kolisko M."/>
            <person name="Simpson A.G.B."/>
            <person name="Roger A.J."/>
            <person name="Svard S.G."/>
            <person name="Andersson J.O."/>
        </authorList>
    </citation>
    <scope>NUCLEOTIDE SEQUENCE</scope>
    <source>
        <strain evidence="2">PC1</strain>
    </source>
</reference>
<keyword evidence="1" id="KW-0812">Transmembrane</keyword>
<gene>
    <name evidence="2" type="ORF">TPC1_31781</name>
</gene>
<proteinExistence type="predicted"/>
<protein>
    <recommendedName>
        <fullName evidence="3">Transmembrane protein</fullName>
    </recommendedName>
</protein>
<keyword evidence="1" id="KW-1133">Transmembrane helix</keyword>
<feature type="transmembrane region" description="Helical" evidence="1">
    <location>
        <begin position="245"/>
        <end position="266"/>
    </location>
</feature>
<dbReference type="AlphaFoldDB" id="A0A146JYY9"/>
<keyword evidence="1" id="KW-0472">Membrane</keyword>
<organism evidence="2">
    <name type="scientific">Trepomonas sp. PC1</name>
    <dbReference type="NCBI Taxonomy" id="1076344"/>
    <lineage>
        <taxon>Eukaryota</taxon>
        <taxon>Metamonada</taxon>
        <taxon>Diplomonadida</taxon>
        <taxon>Hexamitidae</taxon>
        <taxon>Hexamitinae</taxon>
        <taxon>Trepomonas</taxon>
    </lineage>
</organism>
<evidence type="ECO:0008006" key="3">
    <source>
        <dbReference type="Google" id="ProtNLM"/>
    </source>
</evidence>
<feature type="non-terminal residue" evidence="2">
    <location>
        <position position="1"/>
    </location>
</feature>
<evidence type="ECO:0000313" key="2">
    <source>
        <dbReference type="EMBL" id="JAP88724.1"/>
    </source>
</evidence>
<dbReference type="EMBL" id="GDID01007882">
    <property type="protein sequence ID" value="JAP88724.1"/>
    <property type="molecule type" value="Transcribed_RNA"/>
</dbReference>
<accession>A0A146JYY9</accession>
<name>A0A146JYY9_9EUKA</name>
<evidence type="ECO:0000256" key="1">
    <source>
        <dbReference type="SAM" id="Phobius"/>
    </source>
</evidence>
<sequence>IFTCGSLQTVKALLVQYDSIKINIIRELGCNRIYEPMYGYVMAGSAPFLRFALNDASNSDLRDSQKGFTTYARCNPTQQDCVALLSQIYSLQYDFPVTIQITTRYIEMQNGQLSQPLSQTDVSTLQNLQTCARSDLKASISQNVTDLTLIVQNTIPKPSNFQLTCKATSKVTNATTADLLTFTFPQTSFNQAQGLTQIQVQCYQCIQNDILYYIYSCMLQIDQITINDIMSTQVNKQVAPESSPFIIPLFTVAGIEFIVLIVIIIMRKKKQKSYTKPITLEKSRVSLDERISKLSSEPSFGVFDRPPTKKQRLK</sequence>